<dbReference type="EMBL" id="BGPR01013185">
    <property type="protein sequence ID" value="GBN59578.1"/>
    <property type="molecule type" value="Genomic_DNA"/>
</dbReference>
<dbReference type="EMBL" id="BGPR01013184">
    <property type="protein sequence ID" value="GBN59577.1"/>
    <property type="molecule type" value="Genomic_DNA"/>
</dbReference>
<comment type="caution">
    <text evidence="1">The sequence shown here is derived from an EMBL/GenBank/DDBJ whole genome shotgun (WGS) entry which is preliminary data.</text>
</comment>
<evidence type="ECO:0000313" key="3">
    <source>
        <dbReference type="Proteomes" id="UP000499080"/>
    </source>
</evidence>
<sequence length="98" mass="10743">MAFLPDIISFSAGEALEFAQRGHCLSSGEAQTAVREDEGDEIGLKFSPDLYLLPSTKLFPDRGPDPPVPHWCHLGFSEGVDDARKGKKYLYNIPAIPP</sequence>
<name>A0A4Y2QAD6_ARAVE</name>
<dbReference type="Proteomes" id="UP000499080">
    <property type="component" value="Unassembled WGS sequence"/>
</dbReference>
<organism evidence="1 3">
    <name type="scientific">Araneus ventricosus</name>
    <name type="common">Orbweaver spider</name>
    <name type="synonym">Epeira ventricosa</name>
    <dbReference type="NCBI Taxonomy" id="182803"/>
    <lineage>
        <taxon>Eukaryota</taxon>
        <taxon>Metazoa</taxon>
        <taxon>Ecdysozoa</taxon>
        <taxon>Arthropoda</taxon>
        <taxon>Chelicerata</taxon>
        <taxon>Arachnida</taxon>
        <taxon>Araneae</taxon>
        <taxon>Araneomorphae</taxon>
        <taxon>Entelegynae</taxon>
        <taxon>Araneoidea</taxon>
        <taxon>Araneidae</taxon>
        <taxon>Araneus</taxon>
    </lineage>
</organism>
<evidence type="ECO:0000313" key="2">
    <source>
        <dbReference type="EMBL" id="GBN59578.1"/>
    </source>
</evidence>
<accession>A0A4Y2QAD6</accession>
<protein>
    <submittedName>
        <fullName evidence="1">Uncharacterized protein</fullName>
    </submittedName>
</protein>
<dbReference type="AlphaFoldDB" id="A0A4Y2QAD6"/>
<keyword evidence="3" id="KW-1185">Reference proteome</keyword>
<reference evidence="1 3" key="1">
    <citation type="journal article" date="2019" name="Sci. Rep.">
        <title>Orb-weaving spider Araneus ventricosus genome elucidates the spidroin gene catalogue.</title>
        <authorList>
            <person name="Kono N."/>
            <person name="Nakamura H."/>
            <person name="Ohtoshi R."/>
            <person name="Moran D.A.P."/>
            <person name="Shinohara A."/>
            <person name="Yoshida Y."/>
            <person name="Fujiwara M."/>
            <person name="Mori M."/>
            <person name="Tomita M."/>
            <person name="Arakawa K."/>
        </authorList>
    </citation>
    <scope>NUCLEOTIDE SEQUENCE [LARGE SCALE GENOMIC DNA]</scope>
</reference>
<evidence type="ECO:0000313" key="1">
    <source>
        <dbReference type="EMBL" id="GBN59577.1"/>
    </source>
</evidence>
<proteinExistence type="predicted"/>
<gene>
    <name evidence="1" type="ORF">AVEN_146753_1</name>
    <name evidence="2" type="ORF">AVEN_155166_1</name>
</gene>